<keyword evidence="4" id="KW-1185">Reference proteome</keyword>
<keyword evidence="2" id="KW-1133">Transmembrane helix</keyword>
<organism evidence="3 4">
    <name type="scientific">Solea senegalensis</name>
    <name type="common">Senegalese sole</name>
    <dbReference type="NCBI Taxonomy" id="28829"/>
    <lineage>
        <taxon>Eukaryota</taxon>
        <taxon>Metazoa</taxon>
        <taxon>Chordata</taxon>
        <taxon>Craniata</taxon>
        <taxon>Vertebrata</taxon>
        <taxon>Euteleostomi</taxon>
        <taxon>Actinopterygii</taxon>
        <taxon>Neopterygii</taxon>
        <taxon>Teleostei</taxon>
        <taxon>Neoteleostei</taxon>
        <taxon>Acanthomorphata</taxon>
        <taxon>Carangaria</taxon>
        <taxon>Pleuronectiformes</taxon>
        <taxon>Pleuronectoidei</taxon>
        <taxon>Soleidae</taxon>
        <taxon>Solea</taxon>
    </lineage>
</organism>
<dbReference type="Proteomes" id="UP000693946">
    <property type="component" value="Linkage Group LG15"/>
</dbReference>
<proteinExistence type="predicted"/>
<evidence type="ECO:0008006" key="5">
    <source>
        <dbReference type="Google" id="ProtNLM"/>
    </source>
</evidence>
<feature type="compositionally biased region" description="Polar residues" evidence="1">
    <location>
        <begin position="105"/>
        <end position="114"/>
    </location>
</feature>
<reference evidence="3 4" key="1">
    <citation type="journal article" date="2021" name="Sci. Rep.">
        <title>Chromosome anchoring in Senegalese sole (Solea senegalensis) reveals sex-associated markers and genome rearrangements in flatfish.</title>
        <authorList>
            <person name="Guerrero-Cozar I."/>
            <person name="Gomez-Garrido J."/>
            <person name="Berbel C."/>
            <person name="Martinez-Blanch J.F."/>
            <person name="Alioto T."/>
            <person name="Claros M.G."/>
            <person name="Gagnaire P.A."/>
            <person name="Manchado M."/>
        </authorList>
    </citation>
    <scope>NUCLEOTIDE SEQUENCE [LARGE SCALE GENOMIC DNA]</scope>
    <source>
        <strain evidence="3">Sse05_10M</strain>
    </source>
</reference>
<protein>
    <recommendedName>
        <fullName evidence="5">Bcl-2-like protein 11</fullName>
    </recommendedName>
</protein>
<feature type="region of interest" description="Disordered" evidence="1">
    <location>
        <begin position="128"/>
        <end position="156"/>
    </location>
</feature>
<evidence type="ECO:0000313" key="4">
    <source>
        <dbReference type="Proteomes" id="UP000693946"/>
    </source>
</evidence>
<keyword evidence="2" id="KW-0472">Membrane</keyword>
<dbReference type="EMBL" id="JAGKHQ010000007">
    <property type="protein sequence ID" value="KAG7512922.1"/>
    <property type="molecule type" value="Genomic_DNA"/>
</dbReference>
<gene>
    <name evidence="3" type="ORF">JOB18_043042</name>
</gene>
<accession>A0AAV6S8C5</accession>
<evidence type="ECO:0000313" key="3">
    <source>
        <dbReference type="EMBL" id="KAG7512922.1"/>
    </source>
</evidence>
<feature type="compositionally biased region" description="Basic and acidic residues" evidence="1">
    <location>
        <begin position="64"/>
        <end position="79"/>
    </location>
</feature>
<feature type="compositionally biased region" description="Low complexity" evidence="1">
    <location>
        <begin position="140"/>
        <end position="154"/>
    </location>
</feature>
<feature type="region of interest" description="Disordered" evidence="1">
    <location>
        <begin position="1"/>
        <end position="114"/>
    </location>
</feature>
<feature type="compositionally biased region" description="Polar residues" evidence="1">
    <location>
        <begin position="1"/>
        <end position="21"/>
    </location>
</feature>
<feature type="transmembrane region" description="Helical" evidence="2">
    <location>
        <begin position="204"/>
        <end position="221"/>
    </location>
</feature>
<feature type="compositionally biased region" description="Low complexity" evidence="1">
    <location>
        <begin position="91"/>
        <end position="102"/>
    </location>
</feature>
<comment type="caution">
    <text evidence="3">The sequence shown here is derived from an EMBL/GenBank/DDBJ whole genome shotgun (WGS) entry which is preliminary data.</text>
</comment>
<evidence type="ECO:0000256" key="2">
    <source>
        <dbReference type="SAM" id="Phobius"/>
    </source>
</evidence>
<dbReference type="AlphaFoldDB" id="A0AAV6S8C5"/>
<feature type="compositionally biased region" description="Low complexity" evidence="1">
    <location>
        <begin position="24"/>
        <end position="38"/>
    </location>
</feature>
<evidence type="ECO:0000256" key="1">
    <source>
        <dbReference type="SAM" id="MobiDB-lite"/>
    </source>
</evidence>
<name>A0AAV6S8C5_SOLSE</name>
<sequence>MNPSSRPANPSDDSTAVTAKQESGGDLPAVAGAAGASAQTSRSNDDGKRISGHPGSAGEGEELESTRRSKAAVDNRDNRCSSGYYSFEGDSLPNSPLSPRPLTAEKSTQTPSPSCQVMKHALLRVDKAHGGGPATQLQHGSSTSRSSTQQGSAAGDMEAEVVGQELRRIGDDFNRLFLLRGAAGRHRHVVIHPYPLPHVHQEPTVLFCMGILLLVIGRIIYLQSSTNSQDHSQV</sequence>
<keyword evidence="2" id="KW-0812">Transmembrane</keyword>